<evidence type="ECO:0000256" key="8">
    <source>
        <dbReference type="ARBA" id="ARBA00048090"/>
    </source>
</evidence>
<dbReference type="SUPFAM" id="SSF52540">
    <property type="entry name" value="P-loop containing nucleoside triphosphate hydrolases"/>
    <property type="match status" value="1"/>
</dbReference>
<dbReference type="GO" id="GO:0046316">
    <property type="term" value="F:gluconokinase activity"/>
    <property type="evidence" value="ECO:0007669"/>
    <property type="project" value="UniProtKB-EC"/>
</dbReference>
<comment type="pathway">
    <text evidence="1">Carbohydrate acid metabolism.</text>
</comment>
<dbReference type="RefSeq" id="WP_160896059.1">
    <property type="nucleotide sequence ID" value="NZ_WUMU01000022.1"/>
</dbReference>
<dbReference type="GO" id="GO:0005524">
    <property type="term" value="F:ATP binding"/>
    <property type="evidence" value="ECO:0007669"/>
    <property type="project" value="UniProtKB-KW"/>
</dbReference>
<reference evidence="10 11" key="1">
    <citation type="submission" date="2019-12" db="EMBL/GenBank/DDBJ databases">
        <authorList>
            <person name="Li M."/>
        </authorList>
    </citation>
    <scope>NUCLEOTIDE SEQUENCE [LARGE SCALE GENOMIC DNA]</scope>
    <source>
        <strain evidence="10 11">GBMRC 2024</strain>
    </source>
</reference>
<comment type="caution">
    <text evidence="10">The sequence shown here is derived from an EMBL/GenBank/DDBJ whole genome shotgun (WGS) entry which is preliminary data.</text>
</comment>
<accession>A0A6L7G9H1</accession>
<keyword evidence="11" id="KW-1185">Reference proteome</keyword>
<sequence length="166" mass="17831">MTAPRRIVVMGVTACGKTSLAQALAGRLGLPFLEADRLHPPENIAAMSRGVPLDDAMRAPWLDAVATKMRQLDQDRGGVVVACSALKRRYRDRLRADGPVFFLHLAIGIAEVRRRLALREGHFMNPVLADSQFAALEPLGPQEAGGTLDATMAPEALRAAALARLG</sequence>
<comment type="catalytic activity">
    <reaction evidence="8 9">
        <text>D-gluconate + ATP = 6-phospho-D-gluconate + ADP + H(+)</text>
        <dbReference type="Rhea" id="RHEA:19433"/>
        <dbReference type="ChEBI" id="CHEBI:15378"/>
        <dbReference type="ChEBI" id="CHEBI:18391"/>
        <dbReference type="ChEBI" id="CHEBI:30616"/>
        <dbReference type="ChEBI" id="CHEBI:58759"/>
        <dbReference type="ChEBI" id="CHEBI:456216"/>
        <dbReference type="EC" id="2.7.1.12"/>
    </reaction>
</comment>
<dbReference type="PANTHER" id="PTHR43442">
    <property type="entry name" value="GLUCONOKINASE-RELATED"/>
    <property type="match status" value="1"/>
</dbReference>
<keyword evidence="4 9" id="KW-0808">Transferase</keyword>
<proteinExistence type="inferred from homology"/>
<dbReference type="Pfam" id="PF01202">
    <property type="entry name" value="SKI"/>
    <property type="match status" value="1"/>
</dbReference>
<evidence type="ECO:0000256" key="3">
    <source>
        <dbReference type="ARBA" id="ARBA00012054"/>
    </source>
</evidence>
<organism evidence="10 11">
    <name type="scientific">Pseudooceanicola albus</name>
    <dbReference type="NCBI Taxonomy" id="2692189"/>
    <lineage>
        <taxon>Bacteria</taxon>
        <taxon>Pseudomonadati</taxon>
        <taxon>Pseudomonadota</taxon>
        <taxon>Alphaproteobacteria</taxon>
        <taxon>Rhodobacterales</taxon>
        <taxon>Paracoccaceae</taxon>
        <taxon>Pseudooceanicola</taxon>
    </lineage>
</organism>
<evidence type="ECO:0000256" key="7">
    <source>
        <dbReference type="ARBA" id="ARBA00022840"/>
    </source>
</evidence>
<dbReference type="InterPro" id="IPR031322">
    <property type="entry name" value="Shikimate/glucono_kinase"/>
</dbReference>
<dbReference type="Proteomes" id="UP000477911">
    <property type="component" value="Unassembled WGS sequence"/>
</dbReference>
<protein>
    <recommendedName>
        <fullName evidence="3 9">Gluconokinase</fullName>
        <ecNumber evidence="3 9">2.7.1.12</ecNumber>
    </recommendedName>
</protein>
<keyword evidence="7 9" id="KW-0067">ATP-binding</keyword>
<dbReference type="InterPro" id="IPR006001">
    <property type="entry name" value="Therm_gnt_kin"/>
</dbReference>
<evidence type="ECO:0000256" key="1">
    <source>
        <dbReference type="ARBA" id="ARBA00004761"/>
    </source>
</evidence>
<keyword evidence="6 9" id="KW-0418">Kinase</keyword>
<evidence type="ECO:0000256" key="5">
    <source>
        <dbReference type="ARBA" id="ARBA00022741"/>
    </source>
</evidence>
<dbReference type="GO" id="GO:0005737">
    <property type="term" value="C:cytoplasm"/>
    <property type="evidence" value="ECO:0007669"/>
    <property type="project" value="TreeGrafter"/>
</dbReference>
<evidence type="ECO:0000256" key="6">
    <source>
        <dbReference type="ARBA" id="ARBA00022777"/>
    </source>
</evidence>
<dbReference type="GO" id="GO:0005975">
    <property type="term" value="P:carbohydrate metabolic process"/>
    <property type="evidence" value="ECO:0007669"/>
    <property type="project" value="InterPro"/>
</dbReference>
<name>A0A6L7G9H1_9RHOB</name>
<dbReference type="Gene3D" id="3.40.50.300">
    <property type="entry name" value="P-loop containing nucleotide triphosphate hydrolases"/>
    <property type="match status" value="1"/>
</dbReference>
<evidence type="ECO:0000256" key="9">
    <source>
        <dbReference type="RuleBase" id="RU363066"/>
    </source>
</evidence>
<keyword evidence="5 9" id="KW-0547">Nucleotide-binding</keyword>
<comment type="similarity">
    <text evidence="2 9">Belongs to the gluconokinase GntK/GntV family.</text>
</comment>
<dbReference type="NCBIfam" id="TIGR01313">
    <property type="entry name" value="therm_gnt_kin"/>
    <property type="match status" value="1"/>
</dbReference>
<dbReference type="EC" id="2.7.1.12" evidence="3 9"/>
<evidence type="ECO:0000256" key="4">
    <source>
        <dbReference type="ARBA" id="ARBA00022679"/>
    </source>
</evidence>
<evidence type="ECO:0000256" key="2">
    <source>
        <dbReference type="ARBA" id="ARBA00008420"/>
    </source>
</evidence>
<dbReference type="PANTHER" id="PTHR43442:SF3">
    <property type="entry name" value="GLUCONOKINASE-RELATED"/>
    <property type="match status" value="1"/>
</dbReference>
<dbReference type="AlphaFoldDB" id="A0A6L7G9H1"/>
<gene>
    <name evidence="10" type="ORF">GR170_19065</name>
</gene>
<dbReference type="InterPro" id="IPR027417">
    <property type="entry name" value="P-loop_NTPase"/>
</dbReference>
<evidence type="ECO:0000313" key="10">
    <source>
        <dbReference type="EMBL" id="MXN19940.1"/>
    </source>
</evidence>
<dbReference type="CDD" id="cd02021">
    <property type="entry name" value="GntK"/>
    <property type="match status" value="1"/>
</dbReference>
<evidence type="ECO:0000313" key="11">
    <source>
        <dbReference type="Proteomes" id="UP000477911"/>
    </source>
</evidence>
<dbReference type="EMBL" id="WUMU01000022">
    <property type="protein sequence ID" value="MXN19940.1"/>
    <property type="molecule type" value="Genomic_DNA"/>
</dbReference>